<gene>
    <name evidence="2" type="ORF">F2P81_009688</name>
</gene>
<dbReference type="EMBL" id="VEVO01000008">
    <property type="protein sequence ID" value="KAF0039204.1"/>
    <property type="molecule type" value="Genomic_DNA"/>
</dbReference>
<protein>
    <submittedName>
        <fullName evidence="2">Uncharacterized protein</fullName>
    </submittedName>
</protein>
<name>A0A6A4T7M1_SCOMX</name>
<feature type="compositionally biased region" description="Polar residues" evidence="1">
    <location>
        <begin position="221"/>
        <end position="233"/>
    </location>
</feature>
<dbReference type="AlphaFoldDB" id="A0A6A4T7M1"/>
<organism evidence="2 3">
    <name type="scientific">Scophthalmus maximus</name>
    <name type="common">Turbot</name>
    <name type="synonym">Psetta maxima</name>
    <dbReference type="NCBI Taxonomy" id="52904"/>
    <lineage>
        <taxon>Eukaryota</taxon>
        <taxon>Metazoa</taxon>
        <taxon>Chordata</taxon>
        <taxon>Craniata</taxon>
        <taxon>Vertebrata</taxon>
        <taxon>Euteleostomi</taxon>
        <taxon>Actinopterygii</taxon>
        <taxon>Neopterygii</taxon>
        <taxon>Teleostei</taxon>
        <taxon>Neoteleostei</taxon>
        <taxon>Acanthomorphata</taxon>
        <taxon>Carangaria</taxon>
        <taxon>Pleuronectiformes</taxon>
        <taxon>Pleuronectoidei</taxon>
        <taxon>Scophthalmidae</taxon>
        <taxon>Scophthalmus</taxon>
    </lineage>
</organism>
<feature type="compositionally biased region" description="Low complexity" evidence="1">
    <location>
        <begin position="192"/>
        <end position="207"/>
    </location>
</feature>
<dbReference type="Proteomes" id="UP000438429">
    <property type="component" value="Unassembled WGS sequence"/>
</dbReference>
<comment type="caution">
    <text evidence="2">The sequence shown here is derived from an EMBL/GenBank/DDBJ whole genome shotgun (WGS) entry which is preliminary data.</text>
</comment>
<evidence type="ECO:0000256" key="1">
    <source>
        <dbReference type="SAM" id="MobiDB-lite"/>
    </source>
</evidence>
<accession>A0A6A4T7M1</accession>
<reference evidence="2 3" key="1">
    <citation type="submission" date="2019-06" db="EMBL/GenBank/DDBJ databases">
        <title>Draft genomes of female and male turbot (Scophthalmus maximus).</title>
        <authorList>
            <person name="Xu H."/>
            <person name="Xu X.-W."/>
            <person name="Shao C."/>
            <person name="Chen S."/>
        </authorList>
    </citation>
    <scope>NUCLEOTIDE SEQUENCE [LARGE SCALE GENOMIC DNA]</scope>
    <source>
        <strain evidence="2">Ysfricsl-2016a</strain>
        <tissue evidence="2">Blood</tissue>
    </source>
</reference>
<sequence>MGGCGGDFTRLTRKHGVKVGAGSPCSVEEVALAVGDVIGHGSVKSAARIGKITISNIPPFISDEFLVRELSRHGKVVSGVQKLSSGYKSPLLRHVVSHRRQLYMILNNRKEEFNCRFQVKIDNFEYMIFATSSFMQCLGCGGGGSCTQDMSQTGRSSSAAGRRAGRGRDRWGSNAGSTAGGRWARRGQDRWGAAAGVPPPAAAAGGPVEEETGAAEVPDTDSASAGRNNSSRQKQVIETVCDVTESAGVGDSMETVNKIICLTRHLIPTSCTCIDKRNRRVQSCAFVLRSLALLPLLHEHVPDDSHEIKDMSPSVYFSEQLT</sequence>
<proteinExistence type="predicted"/>
<evidence type="ECO:0000313" key="2">
    <source>
        <dbReference type="EMBL" id="KAF0039204.1"/>
    </source>
</evidence>
<feature type="region of interest" description="Disordered" evidence="1">
    <location>
        <begin position="148"/>
        <end position="233"/>
    </location>
</feature>
<evidence type="ECO:0000313" key="3">
    <source>
        <dbReference type="Proteomes" id="UP000438429"/>
    </source>
</evidence>